<evidence type="ECO:0000256" key="4">
    <source>
        <dbReference type="ARBA" id="ARBA00023136"/>
    </source>
</evidence>
<evidence type="ECO:0000256" key="5">
    <source>
        <dbReference type="SAM" id="Phobius"/>
    </source>
</evidence>
<keyword evidence="7" id="KW-1185">Reference proteome</keyword>
<keyword evidence="4 5" id="KW-0472">Membrane</keyword>
<dbReference type="AlphaFoldDB" id="A0AAE0H9N3"/>
<keyword evidence="2 5" id="KW-0812">Transmembrane</keyword>
<comment type="subcellular location">
    <subcellularLocation>
        <location evidence="1">Membrane</location>
        <topology evidence="1">Multi-pass membrane protein</topology>
    </subcellularLocation>
</comment>
<dbReference type="GeneID" id="87838826"/>
<name>A0AAE0H9N3_9PEZI</name>
<reference evidence="6" key="2">
    <citation type="submission" date="2023-06" db="EMBL/GenBank/DDBJ databases">
        <authorList>
            <consortium name="Lawrence Berkeley National Laboratory"/>
            <person name="Haridas S."/>
            <person name="Hensen N."/>
            <person name="Bonometti L."/>
            <person name="Westerberg I."/>
            <person name="Brannstrom I.O."/>
            <person name="Guillou S."/>
            <person name="Cros-Aarteil S."/>
            <person name="Calhoun S."/>
            <person name="Kuo A."/>
            <person name="Mondo S."/>
            <person name="Pangilinan J."/>
            <person name="Riley R."/>
            <person name="Labutti K."/>
            <person name="Andreopoulos B."/>
            <person name="Lipzen A."/>
            <person name="Chen C."/>
            <person name="Yanf M."/>
            <person name="Daum C."/>
            <person name="Ng V."/>
            <person name="Clum A."/>
            <person name="Steindorff A."/>
            <person name="Ohm R."/>
            <person name="Martin F."/>
            <person name="Silar P."/>
            <person name="Natvig D."/>
            <person name="Lalanne C."/>
            <person name="Gautier V."/>
            <person name="Ament-Velasquez S.L."/>
            <person name="Kruys A."/>
            <person name="Hutchinson M.I."/>
            <person name="Powell A.J."/>
            <person name="Barry K."/>
            <person name="Miller A.N."/>
            <person name="Grigoriev I.V."/>
            <person name="Debuchy R."/>
            <person name="Gladieux P."/>
            <person name="Thoren M.H."/>
            <person name="Johannesson H."/>
        </authorList>
    </citation>
    <scope>NUCLEOTIDE SEQUENCE</scope>
    <source>
        <strain evidence="6">CBS 168.71</strain>
    </source>
</reference>
<dbReference type="Proteomes" id="UP001278766">
    <property type="component" value="Unassembled WGS sequence"/>
</dbReference>
<feature type="transmembrane region" description="Helical" evidence="5">
    <location>
        <begin position="29"/>
        <end position="48"/>
    </location>
</feature>
<sequence>MALNDGPPFGPVVNGTMVVVFWEYRPSNVAAYLFLALFALATLGHLIYLIWLRAWTFIPFLLGGICQIFGYLERAAAHTQPTTLRPWILQNMLLLVSPPLLAATLYLTQHQITRALLHGTTPTNPHPKRNCCRTCCTPTPTKAYILADIIAIFTQLIGTVLPASGTPEGQQLGKAVVLAGLAVQLGALGVFMGVSCGRTHFRLRRDPSRSRAMVADPGVNWLGYFVVMEVAAGMLIVRSAVRGAEFLEGSRGVVMGHEVFVYVFDGVAMLVVMVGFLVLYPARLVREVERLEGREKGEGRGEGGLLG</sequence>
<dbReference type="Pfam" id="PF04479">
    <property type="entry name" value="RTA1"/>
    <property type="match status" value="1"/>
</dbReference>
<dbReference type="GO" id="GO:0016020">
    <property type="term" value="C:membrane"/>
    <property type="evidence" value="ECO:0007669"/>
    <property type="project" value="UniProtKB-SubCell"/>
</dbReference>
<feature type="transmembrane region" description="Helical" evidence="5">
    <location>
        <begin position="55"/>
        <end position="72"/>
    </location>
</feature>
<dbReference type="PANTHER" id="PTHR31465:SF17">
    <property type="entry name" value="DOMAIN PROTEIN, PUTATIVE (AFU_ORTHOLOGUE AFUA_5G09900)-RELATED"/>
    <property type="match status" value="1"/>
</dbReference>
<feature type="transmembrane region" description="Helical" evidence="5">
    <location>
        <begin position="143"/>
        <end position="163"/>
    </location>
</feature>
<protein>
    <submittedName>
        <fullName evidence="6">RTA1 like protein-domain-containing protein</fullName>
    </submittedName>
</protein>
<dbReference type="PANTHER" id="PTHR31465">
    <property type="entry name" value="PROTEIN RTA1-RELATED"/>
    <property type="match status" value="1"/>
</dbReference>
<dbReference type="InterPro" id="IPR007568">
    <property type="entry name" value="RTA1"/>
</dbReference>
<feature type="transmembrane region" description="Helical" evidence="5">
    <location>
        <begin position="218"/>
        <end position="239"/>
    </location>
</feature>
<evidence type="ECO:0000313" key="7">
    <source>
        <dbReference type="Proteomes" id="UP001278766"/>
    </source>
</evidence>
<reference evidence="6" key="1">
    <citation type="journal article" date="2023" name="Mol. Phylogenet. Evol.">
        <title>Genome-scale phylogeny and comparative genomics of the fungal order Sordariales.</title>
        <authorList>
            <person name="Hensen N."/>
            <person name="Bonometti L."/>
            <person name="Westerberg I."/>
            <person name="Brannstrom I.O."/>
            <person name="Guillou S."/>
            <person name="Cros-Aarteil S."/>
            <person name="Calhoun S."/>
            <person name="Haridas S."/>
            <person name="Kuo A."/>
            <person name="Mondo S."/>
            <person name="Pangilinan J."/>
            <person name="Riley R."/>
            <person name="LaButti K."/>
            <person name="Andreopoulos B."/>
            <person name="Lipzen A."/>
            <person name="Chen C."/>
            <person name="Yan M."/>
            <person name="Daum C."/>
            <person name="Ng V."/>
            <person name="Clum A."/>
            <person name="Steindorff A."/>
            <person name="Ohm R.A."/>
            <person name="Martin F."/>
            <person name="Silar P."/>
            <person name="Natvig D.O."/>
            <person name="Lalanne C."/>
            <person name="Gautier V."/>
            <person name="Ament-Velasquez S.L."/>
            <person name="Kruys A."/>
            <person name="Hutchinson M.I."/>
            <person name="Powell A.J."/>
            <person name="Barry K."/>
            <person name="Miller A.N."/>
            <person name="Grigoriev I.V."/>
            <person name="Debuchy R."/>
            <person name="Gladieux P."/>
            <person name="Hiltunen Thoren M."/>
            <person name="Johannesson H."/>
        </authorList>
    </citation>
    <scope>NUCLEOTIDE SEQUENCE</scope>
    <source>
        <strain evidence="6">CBS 168.71</strain>
    </source>
</reference>
<dbReference type="RefSeq" id="XP_062656038.1">
    <property type="nucleotide sequence ID" value="XM_062801878.1"/>
</dbReference>
<evidence type="ECO:0000256" key="3">
    <source>
        <dbReference type="ARBA" id="ARBA00022989"/>
    </source>
</evidence>
<feature type="transmembrane region" description="Helical" evidence="5">
    <location>
        <begin position="87"/>
        <end position="107"/>
    </location>
</feature>
<keyword evidence="3 5" id="KW-1133">Transmembrane helix</keyword>
<feature type="transmembrane region" description="Helical" evidence="5">
    <location>
        <begin position="259"/>
        <end position="280"/>
    </location>
</feature>
<evidence type="ECO:0000313" key="6">
    <source>
        <dbReference type="EMBL" id="KAK3292524.1"/>
    </source>
</evidence>
<comment type="caution">
    <text evidence="6">The sequence shown here is derived from an EMBL/GenBank/DDBJ whole genome shotgun (WGS) entry which is preliminary data.</text>
</comment>
<organism evidence="6 7">
    <name type="scientific">Chaetomium fimeti</name>
    <dbReference type="NCBI Taxonomy" id="1854472"/>
    <lineage>
        <taxon>Eukaryota</taxon>
        <taxon>Fungi</taxon>
        <taxon>Dikarya</taxon>
        <taxon>Ascomycota</taxon>
        <taxon>Pezizomycotina</taxon>
        <taxon>Sordariomycetes</taxon>
        <taxon>Sordariomycetidae</taxon>
        <taxon>Sordariales</taxon>
        <taxon>Chaetomiaceae</taxon>
        <taxon>Chaetomium</taxon>
    </lineage>
</organism>
<feature type="transmembrane region" description="Helical" evidence="5">
    <location>
        <begin position="175"/>
        <end position="197"/>
    </location>
</feature>
<dbReference type="EMBL" id="JAUEPN010000007">
    <property type="protein sequence ID" value="KAK3292524.1"/>
    <property type="molecule type" value="Genomic_DNA"/>
</dbReference>
<gene>
    <name evidence="6" type="ORF">B0H64DRAFT_365493</name>
</gene>
<proteinExistence type="predicted"/>
<evidence type="ECO:0000256" key="2">
    <source>
        <dbReference type="ARBA" id="ARBA00022692"/>
    </source>
</evidence>
<accession>A0AAE0H9N3</accession>
<evidence type="ECO:0000256" key="1">
    <source>
        <dbReference type="ARBA" id="ARBA00004141"/>
    </source>
</evidence>